<dbReference type="AlphaFoldDB" id="A0AAV4RCW8"/>
<keyword evidence="2" id="KW-1185">Reference proteome</keyword>
<reference evidence="1 2" key="1">
    <citation type="submission" date="2021-06" db="EMBL/GenBank/DDBJ databases">
        <title>Caerostris extrusa draft genome.</title>
        <authorList>
            <person name="Kono N."/>
            <person name="Arakawa K."/>
        </authorList>
    </citation>
    <scope>NUCLEOTIDE SEQUENCE [LARGE SCALE GENOMIC DNA]</scope>
</reference>
<accession>A0AAV4RCW8</accession>
<name>A0AAV4RCW8_CAEEX</name>
<dbReference type="EMBL" id="BPLR01007840">
    <property type="protein sequence ID" value="GIY20123.1"/>
    <property type="molecule type" value="Genomic_DNA"/>
</dbReference>
<evidence type="ECO:0000313" key="2">
    <source>
        <dbReference type="Proteomes" id="UP001054945"/>
    </source>
</evidence>
<sequence>MFEEHEEVGVSGIWGREAFSKEAPHQRFLHVFGGFISRPDPSAPSARRFGSYHYAINLCPTFLEAPDWLSSSYVKIPTRVPQFVTNEEVVLAKQSVQPPDQNHRIASGRRLMIVRNKMEHTLRVSCLSKDIAGTTKVSSV</sequence>
<organism evidence="1 2">
    <name type="scientific">Caerostris extrusa</name>
    <name type="common">Bark spider</name>
    <name type="synonym">Caerostris bankana</name>
    <dbReference type="NCBI Taxonomy" id="172846"/>
    <lineage>
        <taxon>Eukaryota</taxon>
        <taxon>Metazoa</taxon>
        <taxon>Ecdysozoa</taxon>
        <taxon>Arthropoda</taxon>
        <taxon>Chelicerata</taxon>
        <taxon>Arachnida</taxon>
        <taxon>Araneae</taxon>
        <taxon>Araneomorphae</taxon>
        <taxon>Entelegynae</taxon>
        <taxon>Araneoidea</taxon>
        <taxon>Araneidae</taxon>
        <taxon>Caerostris</taxon>
    </lineage>
</organism>
<gene>
    <name evidence="1" type="ORF">CEXT_634131</name>
</gene>
<evidence type="ECO:0000313" key="1">
    <source>
        <dbReference type="EMBL" id="GIY20123.1"/>
    </source>
</evidence>
<dbReference type="Proteomes" id="UP001054945">
    <property type="component" value="Unassembled WGS sequence"/>
</dbReference>
<protein>
    <submittedName>
        <fullName evidence="1">Uncharacterized protein</fullName>
    </submittedName>
</protein>
<comment type="caution">
    <text evidence="1">The sequence shown here is derived from an EMBL/GenBank/DDBJ whole genome shotgun (WGS) entry which is preliminary data.</text>
</comment>
<proteinExistence type="predicted"/>